<keyword evidence="1" id="KW-0812">Transmembrane</keyword>
<dbReference type="VEuPathDB" id="FungiDB:MAPG_12125"/>
<feature type="transmembrane region" description="Helical" evidence="1">
    <location>
        <begin position="29"/>
        <end position="47"/>
    </location>
</feature>
<dbReference type="OrthoDB" id="187348at2759"/>
<name>A0A0C4EGW1_MAGP6</name>
<dbReference type="Proteomes" id="UP000011715">
    <property type="component" value="Unassembled WGS sequence"/>
</dbReference>
<reference evidence="3" key="5">
    <citation type="submission" date="2015-06" db="UniProtKB">
        <authorList>
            <consortium name="EnsemblFungi"/>
        </authorList>
    </citation>
    <scope>IDENTIFICATION</scope>
    <source>
        <strain evidence="3">ATCC 64411</strain>
    </source>
</reference>
<dbReference type="EMBL" id="ADBL01003079">
    <property type="status" value="NOT_ANNOTATED_CDS"/>
    <property type="molecule type" value="Genomic_DNA"/>
</dbReference>
<keyword evidence="4" id="KW-1185">Reference proteome</keyword>
<protein>
    <submittedName>
        <fullName evidence="2 3">Uncharacterized protein</fullName>
    </submittedName>
</protein>
<evidence type="ECO:0000256" key="1">
    <source>
        <dbReference type="SAM" id="Phobius"/>
    </source>
</evidence>
<evidence type="ECO:0000313" key="2">
    <source>
        <dbReference type="EMBL" id="KLU93188.1"/>
    </source>
</evidence>
<evidence type="ECO:0000313" key="3">
    <source>
        <dbReference type="EnsemblFungi" id="MAPG_12125T0"/>
    </source>
</evidence>
<evidence type="ECO:0000313" key="4">
    <source>
        <dbReference type="Proteomes" id="UP000011715"/>
    </source>
</evidence>
<organism evidence="3 4">
    <name type="scientific">Magnaporthiopsis poae (strain ATCC 64411 / 73-15)</name>
    <name type="common">Kentucky bluegrass fungus</name>
    <name type="synonym">Magnaporthe poae</name>
    <dbReference type="NCBI Taxonomy" id="644358"/>
    <lineage>
        <taxon>Eukaryota</taxon>
        <taxon>Fungi</taxon>
        <taxon>Dikarya</taxon>
        <taxon>Ascomycota</taxon>
        <taxon>Pezizomycotina</taxon>
        <taxon>Sordariomycetes</taxon>
        <taxon>Sordariomycetidae</taxon>
        <taxon>Magnaporthales</taxon>
        <taxon>Magnaporthaceae</taxon>
        <taxon>Magnaporthiopsis</taxon>
    </lineage>
</organism>
<reference evidence="4" key="2">
    <citation type="submission" date="2010-05" db="EMBL/GenBank/DDBJ databases">
        <title>The genome sequence of Magnaporthe poae strain ATCC 64411.</title>
        <authorList>
            <person name="Ma L.-J."/>
            <person name="Dead R."/>
            <person name="Young S."/>
            <person name="Zeng Q."/>
            <person name="Koehrsen M."/>
            <person name="Alvarado L."/>
            <person name="Berlin A."/>
            <person name="Chapman S.B."/>
            <person name="Chen Z."/>
            <person name="Freedman E."/>
            <person name="Gellesch M."/>
            <person name="Goldberg J."/>
            <person name="Griggs A."/>
            <person name="Gujja S."/>
            <person name="Heilman E.R."/>
            <person name="Heiman D."/>
            <person name="Hepburn T."/>
            <person name="Howarth C."/>
            <person name="Jen D."/>
            <person name="Larson L."/>
            <person name="Mehta T."/>
            <person name="Neiman D."/>
            <person name="Pearson M."/>
            <person name="Roberts A."/>
            <person name="Saif S."/>
            <person name="Shea T."/>
            <person name="Shenoy N."/>
            <person name="Sisk P."/>
            <person name="Stolte C."/>
            <person name="Sykes S."/>
            <person name="Walk T."/>
            <person name="White J."/>
            <person name="Yandava C."/>
            <person name="Haas B."/>
            <person name="Nusbaum C."/>
            <person name="Birren B."/>
        </authorList>
    </citation>
    <scope>NUCLEOTIDE SEQUENCE [LARGE SCALE GENOMIC DNA]</scope>
    <source>
        <strain evidence="4">ATCC 64411 / 73-15</strain>
    </source>
</reference>
<gene>
    <name evidence="2" type="ORF">MAPG_12125</name>
</gene>
<sequence length="159" mass="18011">MSRMAELFQQQTKQQLRGMDRDRWLDRYLSFYILLLMIVGMLLRNFAPERDRHCQKARFVGLSVPIALDFSGFMNWVVALRQMLGLAWAFQPEKSELPVATSLAATRILRHSSRGQFHPANGSFSPLEVLSVQALSGEIGELVATSVGVLRDAVDSWRS</sequence>
<dbReference type="EnsemblFungi" id="MAPG_12125T0">
    <property type="protein sequence ID" value="MAPG_12125T0"/>
    <property type="gene ID" value="MAPG_12125"/>
</dbReference>
<feature type="transmembrane region" description="Helical" evidence="1">
    <location>
        <begin position="59"/>
        <end position="78"/>
    </location>
</feature>
<reference evidence="2" key="3">
    <citation type="submission" date="2011-03" db="EMBL/GenBank/DDBJ databases">
        <title>Annotation of Magnaporthe poae ATCC 64411.</title>
        <authorList>
            <person name="Ma L.-J."/>
            <person name="Dead R."/>
            <person name="Young S.K."/>
            <person name="Zeng Q."/>
            <person name="Gargeya S."/>
            <person name="Fitzgerald M."/>
            <person name="Haas B."/>
            <person name="Abouelleil A."/>
            <person name="Alvarado L."/>
            <person name="Arachchi H.M."/>
            <person name="Berlin A."/>
            <person name="Brown A."/>
            <person name="Chapman S.B."/>
            <person name="Chen Z."/>
            <person name="Dunbar C."/>
            <person name="Freedman E."/>
            <person name="Gearin G."/>
            <person name="Gellesch M."/>
            <person name="Goldberg J."/>
            <person name="Griggs A."/>
            <person name="Gujja S."/>
            <person name="Heiman D."/>
            <person name="Howarth C."/>
            <person name="Larson L."/>
            <person name="Lui A."/>
            <person name="MacDonald P.J.P."/>
            <person name="Mehta T."/>
            <person name="Montmayeur A."/>
            <person name="Murphy C."/>
            <person name="Neiman D."/>
            <person name="Pearson M."/>
            <person name="Priest M."/>
            <person name="Roberts A."/>
            <person name="Saif S."/>
            <person name="Shea T."/>
            <person name="Shenoy N."/>
            <person name="Sisk P."/>
            <person name="Stolte C."/>
            <person name="Sykes S."/>
            <person name="Yandava C."/>
            <person name="Wortman J."/>
            <person name="Nusbaum C."/>
            <person name="Birren B."/>
        </authorList>
    </citation>
    <scope>NUCLEOTIDE SEQUENCE</scope>
    <source>
        <strain evidence="2">ATCC 64411</strain>
    </source>
</reference>
<keyword evidence="1" id="KW-1133">Transmembrane helix</keyword>
<keyword evidence="1" id="KW-0472">Membrane</keyword>
<dbReference type="EMBL" id="GL877143">
    <property type="protein sequence ID" value="KLU93188.1"/>
    <property type="molecule type" value="Genomic_DNA"/>
</dbReference>
<reference evidence="3" key="4">
    <citation type="journal article" date="2015" name="G3 (Bethesda)">
        <title>Genome sequences of three phytopathogenic species of the Magnaporthaceae family of fungi.</title>
        <authorList>
            <person name="Okagaki L.H."/>
            <person name="Nunes C.C."/>
            <person name="Sailsbery J."/>
            <person name="Clay B."/>
            <person name="Brown D."/>
            <person name="John T."/>
            <person name="Oh Y."/>
            <person name="Young N."/>
            <person name="Fitzgerald M."/>
            <person name="Haas B.J."/>
            <person name="Zeng Q."/>
            <person name="Young S."/>
            <person name="Adiconis X."/>
            <person name="Fan L."/>
            <person name="Levin J.Z."/>
            <person name="Mitchell T.K."/>
            <person name="Okubara P.A."/>
            <person name="Farman M.L."/>
            <person name="Kohn L.M."/>
            <person name="Birren B."/>
            <person name="Ma L.-J."/>
            <person name="Dean R.A."/>
        </authorList>
    </citation>
    <scope>NUCLEOTIDE SEQUENCE</scope>
    <source>
        <strain evidence="3">ATCC 64411 / 73-15</strain>
    </source>
</reference>
<dbReference type="AlphaFoldDB" id="A0A0C4EGW1"/>
<accession>A0A0C4EGW1</accession>
<dbReference type="STRING" id="644358.A0A0C4EGW1"/>
<reference evidence="2" key="1">
    <citation type="submission" date="2010-05" db="EMBL/GenBank/DDBJ databases">
        <title>The Genome Sequence of Magnaporthe poae strain ATCC 64411.</title>
        <authorList>
            <consortium name="The Broad Institute Genome Sequencing Platform"/>
            <consortium name="Broad Institute Genome Sequencing Center for Infectious Disease"/>
            <person name="Ma L.-J."/>
            <person name="Dead R."/>
            <person name="Young S."/>
            <person name="Zeng Q."/>
            <person name="Koehrsen M."/>
            <person name="Alvarado L."/>
            <person name="Berlin A."/>
            <person name="Chapman S.B."/>
            <person name="Chen Z."/>
            <person name="Freedman E."/>
            <person name="Gellesch M."/>
            <person name="Goldberg J."/>
            <person name="Griggs A."/>
            <person name="Gujja S."/>
            <person name="Heilman E.R."/>
            <person name="Heiman D."/>
            <person name="Hepburn T."/>
            <person name="Howarth C."/>
            <person name="Jen D."/>
            <person name="Larson L."/>
            <person name="Mehta T."/>
            <person name="Neiman D."/>
            <person name="Pearson M."/>
            <person name="Roberts A."/>
            <person name="Saif S."/>
            <person name="Shea T."/>
            <person name="Shenoy N."/>
            <person name="Sisk P."/>
            <person name="Stolte C."/>
            <person name="Sykes S."/>
            <person name="Walk T."/>
            <person name="White J."/>
            <person name="Yandava C."/>
            <person name="Haas B."/>
            <person name="Nusbaum C."/>
            <person name="Birren B."/>
        </authorList>
    </citation>
    <scope>NUCLEOTIDE SEQUENCE</scope>
    <source>
        <strain evidence="2">ATCC 64411</strain>
    </source>
</reference>
<proteinExistence type="predicted"/>